<comment type="catalytic activity">
    <reaction evidence="9">
        <text>adenosine + H2O + H(+) = inosine + NH4(+)</text>
        <dbReference type="Rhea" id="RHEA:24408"/>
        <dbReference type="ChEBI" id="CHEBI:15377"/>
        <dbReference type="ChEBI" id="CHEBI:15378"/>
        <dbReference type="ChEBI" id="CHEBI:16335"/>
        <dbReference type="ChEBI" id="CHEBI:17596"/>
        <dbReference type="ChEBI" id="CHEBI:28938"/>
        <dbReference type="EC" id="3.5.4.4"/>
    </reaction>
    <physiologicalReaction direction="left-to-right" evidence="9">
        <dbReference type="Rhea" id="RHEA:24409"/>
    </physiologicalReaction>
</comment>
<comment type="similarity">
    <text evidence="3">Belongs to the purine nucleoside phosphorylase YfiH/LACC1 family.</text>
</comment>
<dbReference type="InterPro" id="IPR011324">
    <property type="entry name" value="Cytotoxic_necrot_fac-like_cat"/>
</dbReference>
<comment type="catalytic activity">
    <reaction evidence="11">
        <text>S-methyl-5'-thioadenosine + phosphate = 5-(methylsulfanyl)-alpha-D-ribose 1-phosphate + adenine</text>
        <dbReference type="Rhea" id="RHEA:11852"/>
        <dbReference type="ChEBI" id="CHEBI:16708"/>
        <dbReference type="ChEBI" id="CHEBI:17509"/>
        <dbReference type="ChEBI" id="CHEBI:43474"/>
        <dbReference type="ChEBI" id="CHEBI:58533"/>
        <dbReference type="EC" id="2.4.2.28"/>
    </reaction>
    <physiologicalReaction direction="left-to-right" evidence="11">
        <dbReference type="Rhea" id="RHEA:11853"/>
    </physiologicalReaction>
</comment>
<dbReference type="Pfam" id="PF02578">
    <property type="entry name" value="Cu-oxidase_4"/>
    <property type="match status" value="1"/>
</dbReference>
<organism evidence="12 13">
    <name type="scientific">Boudabousia marimammalium</name>
    <dbReference type="NCBI Taxonomy" id="156892"/>
    <lineage>
        <taxon>Bacteria</taxon>
        <taxon>Bacillati</taxon>
        <taxon>Actinomycetota</taxon>
        <taxon>Actinomycetes</taxon>
        <taxon>Actinomycetales</taxon>
        <taxon>Actinomycetaceae</taxon>
        <taxon>Boudabousia</taxon>
    </lineage>
</organism>
<evidence type="ECO:0000256" key="7">
    <source>
        <dbReference type="ARBA" id="ARBA00022833"/>
    </source>
</evidence>
<keyword evidence="7" id="KW-0862">Zinc</keyword>
<evidence type="ECO:0000256" key="11">
    <source>
        <dbReference type="ARBA" id="ARBA00049893"/>
    </source>
</evidence>
<accession>A0A1Q5PPC5</accession>
<proteinExistence type="inferred from homology"/>
<evidence type="ECO:0008006" key="14">
    <source>
        <dbReference type="Google" id="ProtNLM"/>
    </source>
</evidence>
<dbReference type="PANTHER" id="PTHR30616:SF2">
    <property type="entry name" value="PURINE NUCLEOSIDE PHOSPHORYLASE LACC1"/>
    <property type="match status" value="1"/>
</dbReference>
<dbReference type="GO" id="GO:0016787">
    <property type="term" value="F:hydrolase activity"/>
    <property type="evidence" value="ECO:0007669"/>
    <property type="project" value="UniProtKB-KW"/>
</dbReference>
<evidence type="ECO:0000256" key="5">
    <source>
        <dbReference type="ARBA" id="ARBA00022723"/>
    </source>
</evidence>
<evidence type="ECO:0000256" key="6">
    <source>
        <dbReference type="ARBA" id="ARBA00022801"/>
    </source>
</evidence>
<evidence type="ECO:0000313" key="12">
    <source>
        <dbReference type="EMBL" id="OKL49376.1"/>
    </source>
</evidence>
<dbReference type="Proteomes" id="UP000186465">
    <property type="component" value="Unassembled WGS sequence"/>
</dbReference>
<evidence type="ECO:0000313" key="13">
    <source>
        <dbReference type="Proteomes" id="UP000186465"/>
    </source>
</evidence>
<evidence type="ECO:0000256" key="3">
    <source>
        <dbReference type="ARBA" id="ARBA00007353"/>
    </source>
</evidence>
<comment type="function">
    <text evidence="2">Purine nucleoside enzyme that catalyzes the phosphorolysis of adenosine and inosine nucleosides, yielding D-ribose 1-phosphate and the respective free bases, adenine and hypoxanthine. Also catalyzes the phosphorolysis of S-methyl-5'-thioadenosine into adenine and S-methyl-5-thio-alpha-D-ribose 1-phosphate. Also has adenosine deaminase activity.</text>
</comment>
<dbReference type="AlphaFoldDB" id="A0A1Q5PPC5"/>
<evidence type="ECO:0000256" key="2">
    <source>
        <dbReference type="ARBA" id="ARBA00003215"/>
    </source>
</evidence>
<comment type="catalytic activity">
    <reaction evidence="10">
        <text>adenosine + phosphate = alpha-D-ribose 1-phosphate + adenine</text>
        <dbReference type="Rhea" id="RHEA:27642"/>
        <dbReference type="ChEBI" id="CHEBI:16335"/>
        <dbReference type="ChEBI" id="CHEBI:16708"/>
        <dbReference type="ChEBI" id="CHEBI:43474"/>
        <dbReference type="ChEBI" id="CHEBI:57720"/>
        <dbReference type="EC" id="2.4.2.1"/>
    </reaction>
    <physiologicalReaction direction="left-to-right" evidence="10">
        <dbReference type="Rhea" id="RHEA:27643"/>
    </physiologicalReaction>
</comment>
<keyword evidence="13" id="KW-1185">Reference proteome</keyword>
<comment type="catalytic activity">
    <reaction evidence="1">
        <text>inosine + phosphate = alpha-D-ribose 1-phosphate + hypoxanthine</text>
        <dbReference type="Rhea" id="RHEA:27646"/>
        <dbReference type="ChEBI" id="CHEBI:17368"/>
        <dbReference type="ChEBI" id="CHEBI:17596"/>
        <dbReference type="ChEBI" id="CHEBI:43474"/>
        <dbReference type="ChEBI" id="CHEBI:57720"/>
        <dbReference type="EC" id="2.4.2.1"/>
    </reaction>
    <physiologicalReaction direction="left-to-right" evidence="1">
        <dbReference type="Rhea" id="RHEA:27647"/>
    </physiologicalReaction>
</comment>
<evidence type="ECO:0000256" key="1">
    <source>
        <dbReference type="ARBA" id="ARBA00000553"/>
    </source>
</evidence>
<evidence type="ECO:0000256" key="10">
    <source>
        <dbReference type="ARBA" id="ARBA00048968"/>
    </source>
</evidence>
<name>A0A1Q5PPC5_9ACTO</name>
<dbReference type="GO" id="GO:0017061">
    <property type="term" value="F:S-methyl-5-thioadenosine phosphorylase activity"/>
    <property type="evidence" value="ECO:0007669"/>
    <property type="project" value="UniProtKB-EC"/>
</dbReference>
<keyword evidence="4" id="KW-0808">Transferase</keyword>
<dbReference type="PANTHER" id="PTHR30616">
    <property type="entry name" value="UNCHARACTERIZED PROTEIN YFIH"/>
    <property type="match status" value="1"/>
</dbReference>
<dbReference type="InterPro" id="IPR038371">
    <property type="entry name" value="Cu_polyphenol_OxRdtase_sf"/>
</dbReference>
<keyword evidence="8" id="KW-0186">Copper</keyword>
<reference evidence="13" key="1">
    <citation type="submission" date="2016-11" db="EMBL/GenBank/DDBJ databases">
        <title>Actinomyces gypaetusis sp. nov. isolated from Gypaetus barbatus in Qinghai Tibet Plateau China.</title>
        <authorList>
            <person name="Meng X."/>
        </authorList>
    </citation>
    <scope>NUCLEOTIDE SEQUENCE [LARGE SCALE GENOMIC DNA]</scope>
    <source>
        <strain evidence="13">DSM 15383</strain>
    </source>
</reference>
<evidence type="ECO:0000256" key="9">
    <source>
        <dbReference type="ARBA" id="ARBA00047989"/>
    </source>
</evidence>
<comment type="caution">
    <text evidence="12">The sequence shown here is derived from an EMBL/GenBank/DDBJ whole genome shotgun (WGS) entry which is preliminary data.</text>
</comment>
<dbReference type="STRING" id="156892.BM477_04415"/>
<keyword evidence="6" id="KW-0378">Hydrolase</keyword>
<dbReference type="CDD" id="cd16833">
    <property type="entry name" value="YfiH"/>
    <property type="match status" value="1"/>
</dbReference>
<dbReference type="GO" id="GO:0005507">
    <property type="term" value="F:copper ion binding"/>
    <property type="evidence" value="ECO:0007669"/>
    <property type="project" value="TreeGrafter"/>
</dbReference>
<evidence type="ECO:0000256" key="8">
    <source>
        <dbReference type="ARBA" id="ARBA00023008"/>
    </source>
</evidence>
<sequence>MPDFGLAGFSAAFTDAGGGTPVSRYGNFNLGDYVGDDPVQVEDHRQALREWARTPVVWMNQTHSSEVAVVTDVSQRGPVNADGVIVGEGLAAAVLVADCIPVLIATDTQYCAAVHAGRRGISLNIIKVAAEKLRKLGATQLQAALGPHICAKHYEVDQQTYTEMCDVWPMAAASTALGTLALNLGAVARTQLEQSGVVLAHEDSRCTFEHQELYSYRRSGRTGRQCGIIVSPPSS</sequence>
<dbReference type="SUPFAM" id="SSF64438">
    <property type="entry name" value="CNF1/YfiH-like putative cysteine hydrolases"/>
    <property type="match status" value="1"/>
</dbReference>
<evidence type="ECO:0000256" key="4">
    <source>
        <dbReference type="ARBA" id="ARBA00022679"/>
    </source>
</evidence>
<dbReference type="EMBL" id="MPDM01000004">
    <property type="protein sequence ID" value="OKL49376.1"/>
    <property type="molecule type" value="Genomic_DNA"/>
</dbReference>
<keyword evidence="5" id="KW-0479">Metal-binding</keyword>
<gene>
    <name evidence="12" type="ORF">BM477_04415</name>
</gene>
<dbReference type="Gene3D" id="3.60.140.10">
    <property type="entry name" value="CNF1/YfiH-like putative cysteine hydrolases"/>
    <property type="match status" value="1"/>
</dbReference>
<dbReference type="InterPro" id="IPR003730">
    <property type="entry name" value="Cu_polyphenol_OxRdtase"/>
</dbReference>
<protein>
    <recommendedName>
        <fullName evidence="14">Purine nucleoside phosphorylase</fullName>
    </recommendedName>
</protein>